<evidence type="ECO:0000313" key="1">
    <source>
        <dbReference type="EMBL" id="PQM31628.1"/>
    </source>
</evidence>
<dbReference type="Proteomes" id="UP000031565">
    <property type="component" value="Unassembled WGS sequence"/>
</dbReference>
<reference evidence="1 2" key="1">
    <citation type="journal article" date="2015" name="MBio">
        <title>Genome sequence of the Drosophila melanogaster male-killing Spiroplasma strain MSRO endosymbiont.</title>
        <authorList>
            <person name="Paredes J.C."/>
            <person name="Herren J.K."/>
            <person name="Schupfer F."/>
            <person name="Marin R."/>
            <person name="Claverol S."/>
            <person name="Kuo C.H."/>
            <person name="Lemaitre B."/>
            <person name="Beven L."/>
        </authorList>
    </citation>
    <scope>NUCLEOTIDE SEQUENCE [LARGE SCALE GENOMIC DNA]</scope>
    <source>
        <strain evidence="1 2">MSRO</strain>
    </source>
</reference>
<dbReference type="STRING" id="2138.SMSRO_v1c13970"/>
<organism evidence="1 2">
    <name type="scientific">Spiroplasma poulsonii</name>
    <dbReference type="NCBI Taxonomy" id="2138"/>
    <lineage>
        <taxon>Bacteria</taxon>
        <taxon>Bacillati</taxon>
        <taxon>Mycoplasmatota</taxon>
        <taxon>Mollicutes</taxon>
        <taxon>Entomoplasmatales</taxon>
        <taxon>Spiroplasmataceae</taxon>
        <taxon>Spiroplasma</taxon>
    </lineage>
</organism>
<name>A0A2P6FDU7_9MOLU</name>
<comment type="caution">
    <text evidence="1">The sequence shown here is derived from an EMBL/GenBank/DDBJ whole genome shotgun (WGS) entry which is preliminary data.</text>
</comment>
<dbReference type="AlphaFoldDB" id="A0A2P6FDU7"/>
<sequence length="94" mass="11034">MINLEKQNKMLEIFNIIHIIDLKNELREYDDALDLWILPANSDTVKIVTTNGFVKEYNLSNFNSIEELKNLIKQDVQKELSNKKELTNVAVRTR</sequence>
<protein>
    <submittedName>
        <fullName evidence="1">Uncharacterized protein</fullName>
    </submittedName>
</protein>
<keyword evidence="2" id="KW-1185">Reference proteome</keyword>
<dbReference type="EMBL" id="JTLV02000001">
    <property type="protein sequence ID" value="PQM31628.1"/>
    <property type="molecule type" value="Genomic_DNA"/>
</dbReference>
<accession>A0A2P6FDU7</accession>
<dbReference type="RefSeq" id="WP_040093680.1">
    <property type="nucleotide sequence ID" value="NZ_CM020866.1"/>
</dbReference>
<gene>
    <name evidence="1" type="ORF">SMSRO_SF014730</name>
</gene>
<proteinExistence type="predicted"/>
<evidence type="ECO:0000313" key="2">
    <source>
        <dbReference type="Proteomes" id="UP000031565"/>
    </source>
</evidence>